<dbReference type="Proteomes" id="UP000299102">
    <property type="component" value="Unassembled WGS sequence"/>
</dbReference>
<name>A0A4C1YLZ1_EUMVA</name>
<dbReference type="EMBL" id="BGZK01001275">
    <property type="protein sequence ID" value="GBP76093.1"/>
    <property type="molecule type" value="Genomic_DNA"/>
</dbReference>
<dbReference type="AlphaFoldDB" id="A0A4C1YLZ1"/>
<reference evidence="1 2" key="1">
    <citation type="journal article" date="2019" name="Commun. Biol.">
        <title>The bagworm genome reveals a unique fibroin gene that provides high tensile strength.</title>
        <authorList>
            <person name="Kono N."/>
            <person name="Nakamura H."/>
            <person name="Ohtoshi R."/>
            <person name="Tomita M."/>
            <person name="Numata K."/>
            <person name="Arakawa K."/>
        </authorList>
    </citation>
    <scope>NUCLEOTIDE SEQUENCE [LARGE SCALE GENOMIC DNA]</scope>
</reference>
<organism evidence="1 2">
    <name type="scientific">Eumeta variegata</name>
    <name type="common">Bagworm moth</name>
    <name type="synonym">Eumeta japonica</name>
    <dbReference type="NCBI Taxonomy" id="151549"/>
    <lineage>
        <taxon>Eukaryota</taxon>
        <taxon>Metazoa</taxon>
        <taxon>Ecdysozoa</taxon>
        <taxon>Arthropoda</taxon>
        <taxon>Hexapoda</taxon>
        <taxon>Insecta</taxon>
        <taxon>Pterygota</taxon>
        <taxon>Neoptera</taxon>
        <taxon>Endopterygota</taxon>
        <taxon>Lepidoptera</taxon>
        <taxon>Glossata</taxon>
        <taxon>Ditrysia</taxon>
        <taxon>Tineoidea</taxon>
        <taxon>Psychidae</taxon>
        <taxon>Oiketicinae</taxon>
        <taxon>Eumeta</taxon>
    </lineage>
</organism>
<sequence>MEIWVRKRARGKVIAIERGKRRRENKNEEGNRAGGRKRYEKRIAGAFRNVRVRRWGDTNVNINRRGPNIRGRCVRERALCT</sequence>
<evidence type="ECO:0000313" key="2">
    <source>
        <dbReference type="Proteomes" id="UP000299102"/>
    </source>
</evidence>
<gene>
    <name evidence="1" type="ORF">EVAR_46961_1</name>
</gene>
<evidence type="ECO:0000313" key="1">
    <source>
        <dbReference type="EMBL" id="GBP76093.1"/>
    </source>
</evidence>
<keyword evidence="2" id="KW-1185">Reference proteome</keyword>
<accession>A0A4C1YLZ1</accession>
<protein>
    <submittedName>
        <fullName evidence="1">Uncharacterized protein</fullName>
    </submittedName>
</protein>
<comment type="caution">
    <text evidence="1">The sequence shown here is derived from an EMBL/GenBank/DDBJ whole genome shotgun (WGS) entry which is preliminary data.</text>
</comment>
<proteinExistence type="predicted"/>